<dbReference type="NCBIfam" id="TIGR00696">
    <property type="entry name" value="wecG_tagA_cpsF"/>
    <property type="match status" value="1"/>
</dbReference>
<evidence type="ECO:0000313" key="4">
    <source>
        <dbReference type="Proteomes" id="UP000620266"/>
    </source>
</evidence>
<dbReference type="EMBL" id="BMCG01000002">
    <property type="protein sequence ID" value="GGC04766.1"/>
    <property type="molecule type" value="Genomic_DNA"/>
</dbReference>
<sequence>MTMHETLTIAGFPVRATTADMLAAELLAALQNGQARTLFFANTNFIVKCRPWLARMHDPGVVIANDGIGLELAARLVHGQRFPDNLNGTDFTPYLFGRAPHPLRVFLIGGTPTALVGAEEHVRNRLGQQVVGICDGYAGMQDPALVDRINAAQPDVVLVALGNPLQEQWILANRDRLQAGLVAGVGALFDFWAGNKPRAPKLVRRLRMEWLYRLALEPRRLLRRYTVDIFVFFMLCHRYRQGEGA</sequence>
<keyword evidence="4" id="KW-1185">Reference proteome</keyword>
<gene>
    <name evidence="3" type="primary">gumM</name>
    <name evidence="3" type="ORF">GCM10007205_12510</name>
</gene>
<evidence type="ECO:0000256" key="2">
    <source>
        <dbReference type="ARBA" id="ARBA00022679"/>
    </source>
</evidence>
<organism evidence="3 4">
    <name type="scientific">Oxalicibacterium flavum</name>
    <dbReference type="NCBI Taxonomy" id="179467"/>
    <lineage>
        <taxon>Bacteria</taxon>
        <taxon>Pseudomonadati</taxon>
        <taxon>Pseudomonadota</taxon>
        <taxon>Betaproteobacteria</taxon>
        <taxon>Burkholderiales</taxon>
        <taxon>Oxalobacteraceae</taxon>
        <taxon>Oxalicibacterium</taxon>
    </lineage>
</organism>
<dbReference type="PANTHER" id="PTHR34136:SF1">
    <property type="entry name" value="UDP-N-ACETYL-D-MANNOSAMINURONIC ACID TRANSFERASE"/>
    <property type="match status" value="1"/>
</dbReference>
<comment type="caution">
    <text evidence="3">The sequence shown here is derived from an EMBL/GenBank/DDBJ whole genome shotgun (WGS) entry which is preliminary data.</text>
</comment>
<keyword evidence="1" id="KW-0328">Glycosyltransferase</keyword>
<protein>
    <submittedName>
        <fullName evidence="3">GumM protein</fullName>
    </submittedName>
</protein>
<dbReference type="GO" id="GO:0016758">
    <property type="term" value="F:hexosyltransferase activity"/>
    <property type="evidence" value="ECO:0007669"/>
    <property type="project" value="TreeGrafter"/>
</dbReference>
<dbReference type="Proteomes" id="UP000620266">
    <property type="component" value="Unassembled WGS sequence"/>
</dbReference>
<reference evidence="3" key="1">
    <citation type="journal article" date="2014" name="Int. J. Syst. Evol. Microbiol.">
        <title>Complete genome sequence of Corynebacterium casei LMG S-19264T (=DSM 44701T), isolated from a smear-ripened cheese.</title>
        <authorList>
            <consortium name="US DOE Joint Genome Institute (JGI-PGF)"/>
            <person name="Walter F."/>
            <person name="Albersmeier A."/>
            <person name="Kalinowski J."/>
            <person name="Ruckert C."/>
        </authorList>
    </citation>
    <scope>NUCLEOTIDE SEQUENCE</scope>
    <source>
        <strain evidence="3">CCM 7086</strain>
    </source>
</reference>
<evidence type="ECO:0000256" key="1">
    <source>
        <dbReference type="ARBA" id="ARBA00022676"/>
    </source>
</evidence>
<dbReference type="CDD" id="cd06533">
    <property type="entry name" value="Glyco_transf_WecG_TagA"/>
    <property type="match status" value="1"/>
</dbReference>
<dbReference type="AlphaFoldDB" id="A0A8J2UQ66"/>
<proteinExistence type="predicted"/>
<name>A0A8J2UQ66_9BURK</name>
<keyword evidence="2" id="KW-0808">Transferase</keyword>
<dbReference type="Pfam" id="PF03808">
    <property type="entry name" value="Glyco_tran_WecG"/>
    <property type="match status" value="1"/>
</dbReference>
<dbReference type="InterPro" id="IPR004629">
    <property type="entry name" value="WecG_TagA_CpsF"/>
</dbReference>
<dbReference type="PANTHER" id="PTHR34136">
    <property type="match status" value="1"/>
</dbReference>
<accession>A0A8J2UQ66</accession>
<reference evidence="3" key="2">
    <citation type="submission" date="2020-09" db="EMBL/GenBank/DDBJ databases">
        <authorList>
            <person name="Sun Q."/>
            <person name="Sedlacek I."/>
        </authorList>
    </citation>
    <scope>NUCLEOTIDE SEQUENCE</scope>
    <source>
        <strain evidence="3">CCM 7086</strain>
    </source>
</reference>
<evidence type="ECO:0000313" key="3">
    <source>
        <dbReference type="EMBL" id="GGC04766.1"/>
    </source>
</evidence>
<dbReference type="RefSeq" id="WP_188395321.1">
    <property type="nucleotide sequence ID" value="NZ_BMCG01000002.1"/>
</dbReference>